<comment type="caution">
    <text evidence="5">The sequence shown here is derived from an EMBL/GenBank/DDBJ whole genome shotgun (WGS) entry which is preliminary data.</text>
</comment>
<dbReference type="InterPro" id="IPR050411">
    <property type="entry name" value="AlphaKG_dependent_hydroxylases"/>
</dbReference>
<dbReference type="SUPFAM" id="SSF51197">
    <property type="entry name" value="Clavaminate synthase-like"/>
    <property type="match status" value="1"/>
</dbReference>
<keyword evidence="6" id="KW-1185">Reference proteome</keyword>
<proteinExistence type="predicted"/>
<dbReference type="InterPro" id="IPR042098">
    <property type="entry name" value="TauD-like_sf"/>
</dbReference>
<feature type="domain" description="TauD/TfdA-like" evidence="4">
    <location>
        <begin position="24"/>
        <end position="242"/>
    </location>
</feature>
<sequence length="245" mass="28521">MSQSPLSILSVTDFNKRPIEQTRLLSTFRSMIDEHGYVLMVNADENFDHVRFCQNLGPFVPNYNGSVVGDVRPEPGMDDVYHAGNTRPLTPHTEGYDFEVEPPHYIALWCVQPVENGGGETTIADTRRWVAELSDSEREMLLDTTLDWKTTDGIKRLGLDLSTHHPLLEKKDDNLIVRFSCNNILIDDDHPIRDIQQRWHKLFDSEHVAVDYRKNDMLVWDNHRFLHARNAFKDYGRHLRRLQIN</sequence>
<dbReference type="PANTHER" id="PTHR10696:SF56">
    <property type="entry name" value="TAUD_TFDA-LIKE DOMAIN-CONTAINING PROTEIN"/>
    <property type="match status" value="1"/>
</dbReference>
<dbReference type="PANTHER" id="PTHR10696">
    <property type="entry name" value="GAMMA-BUTYROBETAINE HYDROXYLASE-RELATED"/>
    <property type="match status" value="1"/>
</dbReference>
<comment type="cofactor">
    <cofactor evidence="1">
        <name>Fe(2+)</name>
        <dbReference type="ChEBI" id="CHEBI:29033"/>
    </cofactor>
</comment>
<keyword evidence="2" id="KW-0560">Oxidoreductase</keyword>
<evidence type="ECO:0000256" key="2">
    <source>
        <dbReference type="ARBA" id="ARBA00023002"/>
    </source>
</evidence>
<name>A0ABY3L9N3_9GAMM</name>
<evidence type="ECO:0000256" key="1">
    <source>
        <dbReference type="ARBA" id="ARBA00001954"/>
    </source>
</evidence>
<evidence type="ECO:0000259" key="4">
    <source>
        <dbReference type="Pfam" id="PF02668"/>
    </source>
</evidence>
<dbReference type="RefSeq" id="WP_147790131.1">
    <property type="nucleotide sequence ID" value="NZ_RCNL01000017.1"/>
</dbReference>
<protein>
    <recommendedName>
        <fullName evidence="4">TauD/TfdA-like domain-containing protein</fullName>
    </recommendedName>
</protein>
<dbReference type="Gene3D" id="3.60.130.10">
    <property type="entry name" value="Clavaminate synthase-like"/>
    <property type="match status" value="1"/>
</dbReference>
<reference evidence="5 6" key="1">
    <citation type="submission" date="2018-10" db="EMBL/GenBank/DDBJ databases">
        <title>Draft genome sequence of Pantoea vagans isolated from corpses of the sugarcane aphid Melanaphis sacchari Zehntner.</title>
        <authorList>
            <person name="Toledo E."/>
            <person name="Pena G."/>
            <person name="Lozano L."/>
        </authorList>
    </citation>
    <scope>NUCLEOTIDE SEQUENCE [LARGE SCALE GENOMIC DNA]</scope>
    <source>
        <strain evidence="5 6">ET-90</strain>
    </source>
</reference>
<evidence type="ECO:0000256" key="3">
    <source>
        <dbReference type="ARBA" id="ARBA00023194"/>
    </source>
</evidence>
<accession>A0ABY3L9N3</accession>
<dbReference type="Proteomes" id="UP000426772">
    <property type="component" value="Unassembled WGS sequence"/>
</dbReference>
<evidence type="ECO:0000313" key="6">
    <source>
        <dbReference type="Proteomes" id="UP000426772"/>
    </source>
</evidence>
<evidence type="ECO:0000313" key="5">
    <source>
        <dbReference type="EMBL" id="TXL74225.1"/>
    </source>
</evidence>
<dbReference type="InterPro" id="IPR003819">
    <property type="entry name" value="TauD/TfdA-like"/>
</dbReference>
<organism evidence="5 6">
    <name type="scientific">Pantoea vagans</name>
    <dbReference type="NCBI Taxonomy" id="470934"/>
    <lineage>
        <taxon>Bacteria</taxon>
        <taxon>Pseudomonadati</taxon>
        <taxon>Pseudomonadota</taxon>
        <taxon>Gammaproteobacteria</taxon>
        <taxon>Enterobacterales</taxon>
        <taxon>Erwiniaceae</taxon>
        <taxon>Pantoea</taxon>
    </lineage>
</organism>
<keyword evidence="3" id="KW-0045">Antibiotic biosynthesis</keyword>
<gene>
    <name evidence="5" type="ORF">D9O29_22990</name>
</gene>
<dbReference type="Pfam" id="PF02668">
    <property type="entry name" value="TauD"/>
    <property type="match status" value="1"/>
</dbReference>
<dbReference type="EMBL" id="RCNL01000017">
    <property type="protein sequence ID" value="TXL74225.1"/>
    <property type="molecule type" value="Genomic_DNA"/>
</dbReference>